<dbReference type="RefSeq" id="WP_143823365.1">
    <property type="nucleotide sequence ID" value="NZ_CP147511.1"/>
</dbReference>
<dbReference type="PROSITE" id="PS51257">
    <property type="entry name" value="PROKAR_LIPOPROTEIN"/>
    <property type="match status" value="1"/>
</dbReference>
<dbReference type="EMBL" id="MUYT01000025">
    <property type="protein sequence ID" value="OOS18149.1"/>
    <property type="molecule type" value="Genomic_DNA"/>
</dbReference>
<reference evidence="3 4" key="1">
    <citation type="submission" date="2017-02" db="EMBL/GenBank/DDBJ databases">
        <title>Draft genome sequence of Moraxella lincolnii CCUG 9405T type strain.</title>
        <authorList>
            <person name="Salva-Serra F."/>
            <person name="Engstrom-Jakobsson H."/>
            <person name="Thorell K."/>
            <person name="Jaen-Luchoro D."/>
            <person name="Gonzales-Siles L."/>
            <person name="Karlsson R."/>
            <person name="Yazdan S."/>
            <person name="Boulund F."/>
            <person name="Johnning A."/>
            <person name="Engstrand L."/>
            <person name="Kristiansson E."/>
            <person name="Moore E."/>
        </authorList>
    </citation>
    <scope>NUCLEOTIDE SEQUENCE [LARGE SCALE GENOMIC DNA]</scope>
    <source>
        <strain evidence="3 4">CCUG 9405</strain>
    </source>
</reference>
<name>A0A1T0C7A1_9GAMM</name>
<feature type="compositionally biased region" description="Pro residues" evidence="1">
    <location>
        <begin position="25"/>
        <end position="37"/>
    </location>
</feature>
<feature type="compositionally biased region" description="Basic and acidic residues" evidence="1">
    <location>
        <begin position="41"/>
        <end position="52"/>
    </location>
</feature>
<comment type="caution">
    <text evidence="3">The sequence shown here is derived from an EMBL/GenBank/DDBJ whole genome shotgun (WGS) entry which is preliminary data.</text>
</comment>
<evidence type="ECO:0000256" key="1">
    <source>
        <dbReference type="SAM" id="MobiDB-lite"/>
    </source>
</evidence>
<feature type="signal peptide" evidence="2">
    <location>
        <begin position="1"/>
        <end position="22"/>
    </location>
</feature>
<sequence>MRSFMIILLSISLLTACTQSNSNHPSPPQTEPNPPTMDLPNNDKEKDKVDNQDHLDRTNTLLGTDSNNNGIRDDIDAYIAKKYTDPAQKKAVENMAKAMQKSLTVGMIADEETRRLEAKKLSLEIGKGIDCAFYMNSINPSFDLDILDQIESLTTNTKERLLAYLAYDKALDGTVHALTDPKGDCYE</sequence>
<dbReference type="OrthoDB" id="6370527at2"/>
<evidence type="ECO:0000313" key="4">
    <source>
        <dbReference type="Proteomes" id="UP000191094"/>
    </source>
</evidence>
<dbReference type="Proteomes" id="UP000191094">
    <property type="component" value="Unassembled WGS sequence"/>
</dbReference>
<gene>
    <name evidence="3" type="ORF">B0682_09235</name>
</gene>
<keyword evidence="2" id="KW-0732">Signal</keyword>
<feature type="chain" id="PRO_5012074678" description="Lipoprotein" evidence="2">
    <location>
        <begin position="23"/>
        <end position="187"/>
    </location>
</feature>
<proteinExistence type="predicted"/>
<evidence type="ECO:0008006" key="5">
    <source>
        <dbReference type="Google" id="ProtNLM"/>
    </source>
</evidence>
<dbReference type="AlphaFoldDB" id="A0A1T0C7A1"/>
<accession>A0A1T0C7A1</accession>
<evidence type="ECO:0000313" key="3">
    <source>
        <dbReference type="EMBL" id="OOS18149.1"/>
    </source>
</evidence>
<keyword evidence="4" id="KW-1185">Reference proteome</keyword>
<evidence type="ECO:0000256" key="2">
    <source>
        <dbReference type="SAM" id="SignalP"/>
    </source>
</evidence>
<organism evidence="3 4">
    <name type="scientific">Lwoffella lincolnii</name>
    <dbReference type="NCBI Taxonomy" id="90241"/>
    <lineage>
        <taxon>Bacteria</taxon>
        <taxon>Pseudomonadati</taxon>
        <taxon>Pseudomonadota</taxon>
        <taxon>Gammaproteobacteria</taxon>
        <taxon>Moraxellales</taxon>
        <taxon>Moraxellaceae</taxon>
        <taxon>Lwoffella</taxon>
    </lineage>
</organism>
<feature type="region of interest" description="Disordered" evidence="1">
    <location>
        <begin position="19"/>
        <end position="52"/>
    </location>
</feature>
<protein>
    <recommendedName>
        <fullName evidence="5">Lipoprotein</fullName>
    </recommendedName>
</protein>